<dbReference type="CDD" id="cd07986">
    <property type="entry name" value="LPLAT_ACT14924-like"/>
    <property type="match status" value="1"/>
</dbReference>
<protein>
    <submittedName>
        <fullName evidence="2">Putative hemolysin</fullName>
    </submittedName>
</protein>
<accession>A0A170ZWD8</accession>
<gene>
    <name evidence="2" type="ORF">PJIAN_3388</name>
</gene>
<dbReference type="RefSeq" id="WP_068703935.1">
    <property type="nucleotide sequence ID" value="NZ_BDCR01000003.1"/>
</dbReference>
<dbReference type="EMBL" id="BDCR01000003">
    <property type="protein sequence ID" value="GAT63076.1"/>
    <property type="molecule type" value="Genomic_DNA"/>
</dbReference>
<dbReference type="Pfam" id="PF19576">
    <property type="entry name" value="Acyltransf_2"/>
    <property type="match status" value="1"/>
</dbReference>
<dbReference type="AlphaFoldDB" id="A0A170ZWD8"/>
<proteinExistence type="predicted"/>
<evidence type="ECO:0000313" key="2">
    <source>
        <dbReference type="EMBL" id="GAT63076.1"/>
    </source>
</evidence>
<dbReference type="GO" id="GO:0016746">
    <property type="term" value="F:acyltransferase activity"/>
    <property type="evidence" value="ECO:0007669"/>
    <property type="project" value="InterPro"/>
</dbReference>
<name>A0A170ZWD8_9BACT</name>
<comment type="caution">
    <text evidence="2">The sequence shown here is derived from an EMBL/GenBank/DDBJ whole genome shotgun (WGS) entry which is preliminary data.</text>
</comment>
<reference evidence="3" key="2">
    <citation type="journal article" date="2017" name="Genome Announc.">
        <title>Draft genome sequence of Paludibacter jiangxiensis NM7(T), a propionate-producing fermentative bacterium.</title>
        <authorList>
            <person name="Qiu Y.-L."/>
            <person name="Tourlousse D.M."/>
            <person name="Matsuura N."/>
            <person name="Ohashi A."/>
            <person name="Sekiguchi Y."/>
        </authorList>
    </citation>
    <scope>NUCLEOTIDE SEQUENCE [LARGE SCALE GENOMIC DNA]</scope>
    <source>
        <strain evidence="3">NM7</strain>
    </source>
</reference>
<evidence type="ECO:0000313" key="3">
    <source>
        <dbReference type="Proteomes" id="UP000076586"/>
    </source>
</evidence>
<feature type="domain" description="Phospholipid/glycerol acyltransferase" evidence="1">
    <location>
        <begin position="82"/>
        <end position="207"/>
    </location>
</feature>
<dbReference type="SMART" id="SM00563">
    <property type="entry name" value="PlsC"/>
    <property type="match status" value="1"/>
</dbReference>
<evidence type="ECO:0000259" key="1">
    <source>
        <dbReference type="SMART" id="SM00563"/>
    </source>
</evidence>
<dbReference type="InterPro" id="IPR045746">
    <property type="entry name" value="ACT14924-like_Acyltransf_dom"/>
</dbReference>
<dbReference type="Proteomes" id="UP000076586">
    <property type="component" value="Unassembled WGS sequence"/>
</dbReference>
<dbReference type="InterPro" id="IPR002123">
    <property type="entry name" value="Plipid/glycerol_acylTrfase"/>
</dbReference>
<keyword evidence="3" id="KW-1185">Reference proteome</keyword>
<reference evidence="3" key="1">
    <citation type="submission" date="2016-04" db="EMBL/GenBank/DDBJ databases">
        <title>Draft genome sequence of Paludibacter jiangxiensis strain NM7.</title>
        <authorList>
            <person name="Qiu Y."/>
            <person name="Matsuura N."/>
            <person name="Ohashi A."/>
            <person name="Tourlousse M.D."/>
            <person name="Sekiguchi Y."/>
        </authorList>
    </citation>
    <scope>NUCLEOTIDE SEQUENCE [LARGE SCALE GENOMIC DNA]</scope>
    <source>
        <strain evidence="3">NM7</strain>
    </source>
</reference>
<organism evidence="2 3">
    <name type="scientific">Paludibacter jiangxiensis</name>
    <dbReference type="NCBI Taxonomy" id="681398"/>
    <lineage>
        <taxon>Bacteria</taxon>
        <taxon>Pseudomonadati</taxon>
        <taxon>Bacteroidota</taxon>
        <taxon>Bacteroidia</taxon>
        <taxon>Bacteroidales</taxon>
        <taxon>Paludibacteraceae</taxon>
        <taxon>Paludibacter</taxon>
    </lineage>
</organism>
<dbReference type="STRING" id="681398.PJIAN_3388"/>
<dbReference type="OrthoDB" id="1113830at2"/>
<sequence>MKRTVIDVEFLAKKSLFFRGRLGRWLGKVVLHLLAIDRINWAYGRSCDHTGAAFAEGLLKDFGVDYRVGNAERLRHLPEGPFITVSNHPYGGLDGIMLIHLMAGIRPDYKVMVNQILTLIEAMDENFISVQPRIGHNTTPSAAAINGMRETLHHLRDGHPVGCFPAGAVSMFSCKTLRVRDRQWQEGILKLIQVAKVPVLPIRFYDKNSIFFYFLGLIDWRIRSLRMPYELFNKKGQRPRIGIGELITAEEIKQFKDAKALGDFLRNKVYDMPLPTTFTPKTKLDVQDKTV</sequence>